<dbReference type="Gene3D" id="2.40.30.170">
    <property type="match status" value="1"/>
</dbReference>
<feature type="domain" description="YknX-like beta-barrel" evidence="8">
    <location>
        <begin position="256"/>
        <end position="342"/>
    </location>
</feature>
<accession>A0ABU3Q7V1</accession>
<protein>
    <submittedName>
        <fullName evidence="9">Efflux RND transporter periplasmic adaptor subunit</fullName>
    </submittedName>
</protein>
<dbReference type="InterPro" id="IPR006143">
    <property type="entry name" value="RND_pump_MFP"/>
</dbReference>
<dbReference type="Gene3D" id="1.10.287.470">
    <property type="entry name" value="Helix hairpin bin"/>
    <property type="match status" value="1"/>
</dbReference>
<gene>
    <name evidence="9" type="ORF">RQX22_10470</name>
</gene>
<feature type="region of interest" description="Disordered" evidence="5">
    <location>
        <begin position="1"/>
        <end position="20"/>
    </location>
</feature>
<comment type="similarity">
    <text evidence="2">Belongs to the membrane fusion protein (MFP) (TC 8.A.1) family.</text>
</comment>
<organism evidence="9 10">
    <name type="scientific">Sphingosinicella rhizophila</name>
    <dbReference type="NCBI Taxonomy" id="3050082"/>
    <lineage>
        <taxon>Bacteria</taxon>
        <taxon>Pseudomonadati</taxon>
        <taxon>Pseudomonadota</taxon>
        <taxon>Alphaproteobacteria</taxon>
        <taxon>Sphingomonadales</taxon>
        <taxon>Sphingosinicellaceae</taxon>
        <taxon>Sphingosinicella</taxon>
    </lineage>
</organism>
<keyword evidence="6" id="KW-0472">Membrane</keyword>
<dbReference type="InterPro" id="IPR050465">
    <property type="entry name" value="UPF0194_transport"/>
</dbReference>
<feature type="region of interest" description="Disordered" evidence="5">
    <location>
        <begin position="363"/>
        <end position="396"/>
    </location>
</feature>
<feature type="transmembrane region" description="Helical" evidence="6">
    <location>
        <begin position="36"/>
        <end position="53"/>
    </location>
</feature>
<sequence>MNDMTTKTVTGGPADSGPDLDEFLGVSPARPGRRRAFLALGALVVGVILYFLFQQFGGAAEAAYATEQVRRGSLTVTVSATGNLQPTNQVDVGSEQSGLITNVYVENNDQVVRGQPLARLDTARLIDTIRQNEASVAAAQAQVAQANATQVQARANLARLEQVHRLSGGKVPSMVELESGRAESQRAVAAVRAAQAQVTQARAVLATSQTNLSKATIYSPVTGVVLSRQVDPGQTVAASFSAPVLFVIAEDLSQMKLEVKVDEADVGQVKAGQRATFAVDAYPGRVFPAQILRVDVGANASDGAASTSGTAAAGNVVAYTADLSVQNPELILRPGMTATADIQTAQARNQLLVPNAALRFSPEREARGGNGKGGGVTDVLLPRRGFGGNRPERQVGIGRGSQQRIYVLGENGEPRAIQVTTGATDGSRTVVSGKDLAPGMKVITGRLAAPE</sequence>
<evidence type="ECO:0000256" key="1">
    <source>
        <dbReference type="ARBA" id="ARBA00004196"/>
    </source>
</evidence>
<name>A0ABU3Q7V1_9SPHN</name>
<evidence type="ECO:0000256" key="5">
    <source>
        <dbReference type="SAM" id="MobiDB-lite"/>
    </source>
</evidence>
<feature type="domain" description="Multidrug resistance protein MdtA-like barrel-sandwich hybrid" evidence="7">
    <location>
        <begin position="88"/>
        <end position="245"/>
    </location>
</feature>
<dbReference type="Pfam" id="PF25917">
    <property type="entry name" value="BSH_RND"/>
    <property type="match status" value="1"/>
</dbReference>
<reference evidence="9 10" key="1">
    <citation type="submission" date="2023-05" db="EMBL/GenBank/DDBJ databases">
        <authorList>
            <person name="Guo Y."/>
        </authorList>
    </citation>
    <scope>NUCLEOTIDE SEQUENCE [LARGE SCALE GENOMIC DNA]</scope>
    <source>
        <strain evidence="9 10">GR2756</strain>
    </source>
</reference>
<comment type="caution">
    <text evidence="9">The sequence shown here is derived from an EMBL/GenBank/DDBJ whole genome shotgun (WGS) entry which is preliminary data.</text>
</comment>
<keyword evidence="3 4" id="KW-0175">Coiled coil</keyword>
<dbReference type="Pfam" id="PF25990">
    <property type="entry name" value="Beta-barrel_YknX"/>
    <property type="match status" value="1"/>
</dbReference>
<evidence type="ECO:0000256" key="6">
    <source>
        <dbReference type="SAM" id="Phobius"/>
    </source>
</evidence>
<keyword evidence="10" id="KW-1185">Reference proteome</keyword>
<dbReference type="SUPFAM" id="SSF111369">
    <property type="entry name" value="HlyD-like secretion proteins"/>
    <property type="match status" value="1"/>
</dbReference>
<dbReference type="Proteomes" id="UP001259572">
    <property type="component" value="Unassembled WGS sequence"/>
</dbReference>
<evidence type="ECO:0000259" key="7">
    <source>
        <dbReference type="Pfam" id="PF25917"/>
    </source>
</evidence>
<evidence type="ECO:0000259" key="8">
    <source>
        <dbReference type="Pfam" id="PF25990"/>
    </source>
</evidence>
<dbReference type="InterPro" id="IPR058625">
    <property type="entry name" value="MdtA-like_BSH"/>
</dbReference>
<dbReference type="EMBL" id="JAVUPU010000004">
    <property type="protein sequence ID" value="MDT9599372.1"/>
    <property type="molecule type" value="Genomic_DNA"/>
</dbReference>
<dbReference type="InterPro" id="IPR058636">
    <property type="entry name" value="Beta-barrel_YknX"/>
</dbReference>
<evidence type="ECO:0000313" key="10">
    <source>
        <dbReference type="Proteomes" id="UP001259572"/>
    </source>
</evidence>
<feature type="coiled-coil region" evidence="4">
    <location>
        <begin position="129"/>
        <end position="163"/>
    </location>
</feature>
<dbReference type="Gene3D" id="2.40.50.100">
    <property type="match status" value="1"/>
</dbReference>
<dbReference type="RefSeq" id="WP_315726212.1">
    <property type="nucleotide sequence ID" value="NZ_JAVUPU010000004.1"/>
</dbReference>
<evidence type="ECO:0000313" key="9">
    <source>
        <dbReference type="EMBL" id="MDT9599372.1"/>
    </source>
</evidence>
<keyword evidence="6" id="KW-0812">Transmembrane</keyword>
<evidence type="ECO:0000256" key="3">
    <source>
        <dbReference type="ARBA" id="ARBA00023054"/>
    </source>
</evidence>
<proteinExistence type="inferred from homology"/>
<dbReference type="NCBIfam" id="TIGR01730">
    <property type="entry name" value="RND_mfp"/>
    <property type="match status" value="1"/>
</dbReference>
<keyword evidence="6" id="KW-1133">Transmembrane helix</keyword>
<dbReference type="PANTHER" id="PTHR32347:SF14">
    <property type="entry name" value="EFFLUX SYSTEM COMPONENT YKNX-RELATED"/>
    <property type="match status" value="1"/>
</dbReference>
<evidence type="ECO:0000256" key="2">
    <source>
        <dbReference type="ARBA" id="ARBA00009477"/>
    </source>
</evidence>
<comment type="subcellular location">
    <subcellularLocation>
        <location evidence="1">Cell envelope</location>
    </subcellularLocation>
</comment>
<dbReference type="PANTHER" id="PTHR32347">
    <property type="entry name" value="EFFLUX SYSTEM COMPONENT YKNX-RELATED"/>
    <property type="match status" value="1"/>
</dbReference>
<evidence type="ECO:0000256" key="4">
    <source>
        <dbReference type="SAM" id="Coils"/>
    </source>
</evidence>